<keyword evidence="3" id="KW-0633">Potassium transport</keyword>
<feature type="domain" description="RCK N-terminal" evidence="7">
    <location>
        <begin position="1"/>
        <end position="120"/>
    </location>
</feature>
<evidence type="ECO:0000256" key="1">
    <source>
        <dbReference type="ARBA" id="ARBA00017378"/>
    </source>
</evidence>
<dbReference type="NCBIfam" id="NF007039">
    <property type="entry name" value="PRK09496.3-2"/>
    <property type="match status" value="1"/>
</dbReference>
<dbReference type="GO" id="GO:0005886">
    <property type="term" value="C:plasma membrane"/>
    <property type="evidence" value="ECO:0007669"/>
    <property type="project" value="InterPro"/>
</dbReference>
<evidence type="ECO:0000256" key="3">
    <source>
        <dbReference type="ARBA" id="ARBA00022538"/>
    </source>
</evidence>
<feature type="domain" description="RCK C-terminal" evidence="8">
    <location>
        <begin position="365"/>
        <end position="447"/>
    </location>
</feature>
<dbReference type="NCBIfam" id="NF007031">
    <property type="entry name" value="PRK09496.1-2"/>
    <property type="match status" value="1"/>
</dbReference>
<evidence type="ECO:0000256" key="4">
    <source>
        <dbReference type="ARBA" id="ARBA00022958"/>
    </source>
</evidence>
<evidence type="ECO:0000313" key="9">
    <source>
        <dbReference type="EMBL" id="SFU30314.1"/>
    </source>
</evidence>
<dbReference type="InterPro" id="IPR006037">
    <property type="entry name" value="RCK_C"/>
</dbReference>
<dbReference type="PROSITE" id="PS51201">
    <property type="entry name" value="RCK_N"/>
    <property type="match status" value="2"/>
</dbReference>
<evidence type="ECO:0000259" key="8">
    <source>
        <dbReference type="PROSITE" id="PS51202"/>
    </source>
</evidence>
<accession>A0A1I7F2I1</accession>
<dbReference type="InterPro" id="IPR006036">
    <property type="entry name" value="K_uptake_TrkA"/>
</dbReference>
<keyword evidence="2" id="KW-0813">Transport</keyword>
<feature type="domain" description="RCK N-terminal" evidence="7">
    <location>
        <begin position="229"/>
        <end position="346"/>
    </location>
</feature>
<dbReference type="PANTHER" id="PTHR43833">
    <property type="entry name" value="POTASSIUM CHANNEL PROTEIN 2-RELATED-RELATED"/>
    <property type="match status" value="1"/>
</dbReference>
<name>A0A1I7F2I1_9FIRM</name>
<evidence type="ECO:0000313" key="10">
    <source>
        <dbReference type="Proteomes" id="UP000198817"/>
    </source>
</evidence>
<keyword evidence="6" id="KW-0406">Ion transport</keyword>
<dbReference type="STRING" id="155865.SAMN05216515_10563"/>
<dbReference type="InterPro" id="IPR050721">
    <property type="entry name" value="Trk_Ktr_HKT_K-transport"/>
</dbReference>
<dbReference type="Gene3D" id="3.40.50.720">
    <property type="entry name" value="NAD(P)-binding Rossmann-like Domain"/>
    <property type="match status" value="2"/>
</dbReference>
<dbReference type="PRINTS" id="PR00335">
    <property type="entry name" value="KUPTAKETRKA"/>
</dbReference>
<dbReference type="InterPro" id="IPR003148">
    <property type="entry name" value="RCK_N"/>
</dbReference>
<dbReference type="Pfam" id="PF02080">
    <property type="entry name" value="TrkA_C"/>
    <property type="match status" value="2"/>
</dbReference>
<dbReference type="EMBL" id="FPBT01000001">
    <property type="protein sequence ID" value="SFU30314.1"/>
    <property type="molecule type" value="Genomic_DNA"/>
</dbReference>
<dbReference type="AlphaFoldDB" id="A0A1I7F2I1"/>
<dbReference type="SUPFAM" id="SSF51735">
    <property type="entry name" value="NAD(P)-binding Rossmann-fold domains"/>
    <property type="match status" value="2"/>
</dbReference>
<dbReference type="InterPro" id="IPR036291">
    <property type="entry name" value="NAD(P)-bd_dom_sf"/>
</dbReference>
<dbReference type="OrthoDB" id="9775180at2"/>
<protein>
    <recommendedName>
        <fullName evidence="1">Trk system potassium uptake protein TrkA</fullName>
    </recommendedName>
</protein>
<evidence type="ECO:0000256" key="2">
    <source>
        <dbReference type="ARBA" id="ARBA00022448"/>
    </source>
</evidence>
<dbReference type="Gene3D" id="3.30.70.1450">
    <property type="entry name" value="Regulator of K+ conductance, C-terminal domain"/>
    <property type="match status" value="2"/>
</dbReference>
<keyword evidence="10" id="KW-1185">Reference proteome</keyword>
<evidence type="ECO:0000256" key="6">
    <source>
        <dbReference type="ARBA" id="ARBA00023065"/>
    </source>
</evidence>
<dbReference type="NCBIfam" id="NF007041">
    <property type="entry name" value="PRK09496.3-4"/>
    <property type="match status" value="1"/>
</dbReference>
<gene>
    <name evidence="9" type="ORF">SAMN05216508_101209</name>
</gene>
<sequence length="450" mass="49943">MNVAIVGAGKLGYKIAESLVDGDYAITIIDTKQDLLDKISQKLDVMTINEDARSISVLNQIRIDRFDYLLSATSSDEANIVIASFAKKLGCKHVIARVRDPEHMNQFDFIQETMGIDFIVNPDMAITSEIYKYLAEKYTLSTGVFSTGKVSILEVPAARISKLIGKSIPEIREIFPDFLILSISRKGKVIIPHGKHTVKEGDIIYMMGETKEINELNRKVRVRTQASRLNKVMIIGGGKTGYYLAKKLANFGTAVKLVESNLNRCHYLSSHLSNVMVLHANGTDLSVLEEENLDEMDAFITATGYDEENLLLALTAKHRGITDVISKVSHENYKELIEEMGVDVVLNPLDISASNILRYIQGSKRIISSVLIQGQAEIMEIIASNKMRMINVPISQLKLPDSILIGSITRGNELIIPTGDTKILPGDHVIMLCLLTSIGDLEKLMKPKRL</sequence>
<dbReference type="PANTHER" id="PTHR43833:SF5">
    <property type="entry name" value="TRK SYSTEM POTASSIUM UPTAKE PROTEIN TRKA"/>
    <property type="match status" value="1"/>
</dbReference>
<evidence type="ECO:0000259" key="7">
    <source>
        <dbReference type="PROSITE" id="PS51201"/>
    </source>
</evidence>
<dbReference type="Pfam" id="PF02254">
    <property type="entry name" value="TrkA_N"/>
    <property type="match status" value="2"/>
</dbReference>
<dbReference type="GO" id="GO:0015079">
    <property type="term" value="F:potassium ion transmembrane transporter activity"/>
    <property type="evidence" value="ECO:0007669"/>
    <property type="project" value="InterPro"/>
</dbReference>
<organism evidence="9 10">
    <name type="scientific">Eubacterium pyruvativorans</name>
    <dbReference type="NCBI Taxonomy" id="155865"/>
    <lineage>
        <taxon>Bacteria</taxon>
        <taxon>Bacillati</taxon>
        <taxon>Bacillota</taxon>
        <taxon>Clostridia</taxon>
        <taxon>Eubacteriales</taxon>
        <taxon>Eubacteriaceae</taxon>
        <taxon>Eubacterium</taxon>
    </lineage>
</organism>
<dbReference type="Proteomes" id="UP000198817">
    <property type="component" value="Unassembled WGS sequence"/>
</dbReference>
<reference evidence="9 10" key="1">
    <citation type="submission" date="2016-10" db="EMBL/GenBank/DDBJ databases">
        <authorList>
            <person name="de Groot N.N."/>
        </authorList>
    </citation>
    <scope>NUCLEOTIDE SEQUENCE [LARGE SCALE GENOMIC DNA]</scope>
    <source>
        <strain evidence="9 10">KHGC13</strain>
    </source>
</reference>
<dbReference type="InterPro" id="IPR036721">
    <property type="entry name" value="RCK_C_sf"/>
</dbReference>
<evidence type="ECO:0000256" key="5">
    <source>
        <dbReference type="ARBA" id="ARBA00023027"/>
    </source>
</evidence>
<keyword evidence="4" id="KW-0630">Potassium</keyword>
<keyword evidence="5" id="KW-0520">NAD</keyword>
<dbReference type="SUPFAM" id="SSF116726">
    <property type="entry name" value="TrkA C-terminal domain-like"/>
    <property type="match status" value="2"/>
</dbReference>
<proteinExistence type="predicted"/>
<dbReference type="RefSeq" id="WP_090469395.1">
    <property type="nucleotide sequence ID" value="NZ_FOWF01000005.1"/>
</dbReference>
<feature type="domain" description="RCK C-terminal" evidence="8">
    <location>
        <begin position="140"/>
        <end position="222"/>
    </location>
</feature>
<dbReference type="PROSITE" id="PS51202">
    <property type="entry name" value="RCK_C"/>
    <property type="match status" value="2"/>
</dbReference>